<dbReference type="InterPro" id="IPR001048">
    <property type="entry name" value="Asp/Glu/Uridylate_kinase"/>
</dbReference>
<dbReference type="UniPathway" id="UPA00996">
    <property type="reaction ID" value="UER00366"/>
</dbReference>
<dbReference type="GO" id="GO:0005829">
    <property type="term" value="C:cytosol"/>
    <property type="evidence" value="ECO:0007669"/>
    <property type="project" value="TreeGrafter"/>
</dbReference>
<accession>A0A174ZVM0</accession>
<dbReference type="PIRSF" id="PIRSF000723">
    <property type="entry name" value="Carbamate_kin"/>
    <property type="match status" value="1"/>
</dbReference>
<comment type="catalytic activity">
    <reaction evidence="6">
        <text>hydrogencarbonate + NH4(+) + ATP = carbamoyl phosphate + ADP + H2O + H(+)</text>
        <dbReference type="Rhea" id="RHEA:10152"/>
        <dbReference type="ChEBI" id="CHEBI:15377"/>
        <dbReference type="ChEBI" id="CHEBI:15378"/>
        <dbReference type="ChEBI" id="CHEBI:17544"/>
        <dbReference type="ChEBI" id="CHEBI:28938"/>
        <dbReference type="ChEBI" id="CHEBI:30616"/>
        <dbReference type="ChEBI" id="CHEBI:58228"/>
        <dbReference type="ChEBI" id="CHEBI:456216"/>
        <dbReference type="EC" id="2.7.2.2"/>
    </reaction>
</comment>
<comment type="similarity">
    <text evidence="2 7">Belongs to the carbamate kinase family.</text>
</comment>
<evidence type="ECO:0000313" key="9">
    <source>
        <dbReference type="EMBL" id="CUQ91433.1"/>
    </source>
</evidence>
<evidence type="ECO:0000256" key="6">
    <source>
        <dbReference type="ARBA" id="ARBA00048467"/>
    </source>
</evidence>
<evidence type="ECO:0000256" key="3">
    <source>
        <dbReference type="ARBA" id="ARBA00013070"/>
    </source>
</evidence>
<dbReference type="PANTHER" id="PTHR30409:SF1">
    <property type="entry name" value="CARBAMATE KINASE-RELATED"/>
    <property type="match status" value="1"/>
</dbReference>
<evidence type="ECO:0000256" key="1">
    <source>
        <dbReference type="ARBA" id="ARBA00005118"/>
    </source>
</evidence>
<evidence type="ECO:0000256" key="5">
    <source>
        <dbReference type="ARBA" id="ARBA00022777"/>
    </source>
</evidence>
<dbReference type="NCBIfam" id="NF009007">
    <property type="entry name" value="PRK12352.1"/>
    <property type="match status" value="1"/>
</dbReference>
<evidence type="ECO:0000259" key="8">
    <source>
        <dbReference type="Pfam" id="PF00696"/>
    </source>
</evidence>
<keyword evidence="4 7" id="KW-0808">Transferase</keyword>
<comment type="pathway">
    <text evidence="1">Metabolic intermediate metabolism; carbamoyl phosphate degradation; CO(2) and NH(3) from carbamoyl phosphate: step 1/1.</text>
</comment>
<sequence length="309" mass="33545">MKKRVVVALGHRALGTTLPEQKVAVKSTAKCIADLIEAGYQVAITHSNAPQVGMIHTAMNEFAKNHPDYTTSPMSVCTAMSQGYIGYDLQNGIREELLNRGIYRTVSTVLTQVIVDPYDDAFYTPTKVLGRYMNAEEANEERKKGNFVVEEPGKGFRRAVSAPNPVKIVELDAVKALLDADQIVIAAGGGGIPVLEQDNHLRGASAVIEKDLAAGKLAEGINADLLIILTNVEKVCINLGKPNEEPLDTITVDQAKTYMEEGHFGIYNMLPKFRAAVEFVEGHEGRKAYITSFDKVADALNGKTGTVIE</sequence>
<protein>
    <recommendedName>
        <fullName evidence="3 7">Carbamate kinase</fullName>
    </recommendedName>
</protein>
<evidence type="ECO:0000256" key="2">
    <source>
        <dbReference type="ARBA" id="ARBA00011066"/>
    </source>
</evidence>
<dbReference type="AlphaFoldDB" id="A0A174ZVM0"/>
<dbReference type="OrthoDB" id="9766717at2"/>
<dbReference type="PRINTS" id="PR01469">
    <property type="entry name" value="CARBMTKINASE"/>
</dbReference>
<dbReference type="GO" id="GO:0008804">
    <property type="term" value="F:carbamate kinase activity"/>
    <property type="evidence" value="ECO:0007669"/>
    <property type="project" value="UniProtKB-EC"/>
</dbReference>
<dbReference type="EMBL" id="CZBX01000011">
    <property type="protein sequence ID" value="CUQ91433.1"/>
    <property type="molecule type" value="Genomic_DNA"/>
</dbReference>
<keyword evidence="5 7" id="KW-0418">Kinase</keyword>
<dbReference type="PANTHER" id="PTHR30409">
    <property type="entry name" value="CARBAMATE KINASE"/>
    <property type="match status" value="1"/>
</dbReference>
<evidence type="ECO:0000256" key="7">
    <source>
        <dbReference type="PIRNR" id="PIRNR000723"/>
    </source>
</evidence>
<dbReference type="InterPro" id="IPR036393">
    <property type="entry name" value="AceGlu_kinase-like_sf"/>
</dbReference>
<evidence type="ECO:0000256" key="4">
    <source>
        <dbReference type="ARBA" id="ARBA00022679"/>
    </source>
</evidence>
<dbReference type="CDD" id="cd04235">
    <property type="entry name" value="AAK_CK"/>
    <property type="match status" value="1"/>
</dbReference>
<dbReference type="GO" id="GO:0019546">
    <property type="term" value="P:L-arginine deiminase pathway"/>
    <property type="evidence" value="ECO:0007669"/>
    <property type="project" value="TreeGrafter"/>
</dbReference>
<dbReference type="RefSeq" id="WP_055173125.1">
    <property type="nucleotide sequence ID" value="NZ_CZBX01000011.1"/>
</dbReference>
<evidence type="ECO:0000313" key="10">
    <source>
        <dbReference type="Proteomes" id="UP000078383"/>
    </source>
</evidence>
<dbReference type="Proteomes" id="UP000078383">
    <property type="component" value="Unassembled WGS sequence"/>
</dbReference>
<feature type="domain" description="Aspartate/glutamate/uridylate kinase" evidence="8">
    <location>
        <begin position="3"/>
        <end position="291"/>
    </location>
</feature>
<dbReference type="Gene3D" id="3.40.1160.10">
    <property type="entry name" value="Acetylglutamate kinase-like"/>
    <property type="match status" value="1"/>
</dbReference>
<organism evidence="9 10">
    <name type="scientific">[Ruminococcus] torques</name>
    <dbReference type="NCBI Taxonomy" id="33039"/>
    <lineage>
        <taxon>Bacteria</taxon>
        <taxon>Bacillati</taxon>
        <taxon>Bacillota</taxon>
        <taxon>Clostridia</taxon>
        <taxon>Lachnospirales</taxon>
        <taxon>Lachnospiraceae</taxon>
        <taxon>Mediterraneibacter</taxon>
    </lineage>
</organism>
<dbReference type="InterPro" id="IPR003964">
    <property type="entry name" value="Carb_kinase"/>
</dbReference>
<name>A0A174ZVM0_9FIRM</name>
<reference evidence="9 10" key="1">
    <citation type="submission" date="2015-09" db="EMBL/GenBank/DDBJ databases">
        <authorList>
            <consortium name="Pathogen Informatics"/>
        </authorList>
    </citation>
    <scope>NUCLEOTIDE SEQUENCE [LARGE SCALE GENOMIC DNA]</scope>
    <source>
        <strain evidence="9 10">2789STDY5834889</strain>
    </source>
</reference>
<gene>
    <name evidence="9" type="primary">arcC1_2</name>
    <name evidence="9" type="ORF">ERS852502_02423</name>
</gene>
<proteinExistence type="inferred from homology"/>
<dbReference type="Pfam" id="PF00696">
    <property type="entry name" value="AA_kinase"/>
    <property type="match status" value="1"/>
</dbReference>
<dbReference type="SUPFAM" id="SSF53633">
    <property type="entry name" value="Carbamate kinase-like"/>
    <property type="match status" value="1"/>
</dbReference>